<comment type="caution">
    <text evidence="1">The sequence shown here is derived from an EMBL/GenBank/DDBJ whole genome shotgun (WGS) entry which is preliminary data.</text>
</comment>
<protein>
    <submittedName>
        <fullName evidence="1">Uncharacterized protein</fullName>
    </submittedName>
</protein>
<sequence length="113" mass="13070">MAIRFYCEIDGMQDNWIEVGSVWTRRDDKQLMAVEDMEPYFEQLHRLGEACHIVLPDDVVINDIAELSEENLGEDIDLRLWGFIVGVLYRAREHLRSLGNWSARLSSDGTGRT</sequence>
<evidence type="ECO:0000313" key="1">
    <source>
        <dbReference type="EMBL" id="KKN74774.1"/>
    </source>
</evidence>
<reference evidence="1" key="1">
    <citation type="journal article" date="2015" name="Nature">
        <title>Complex archaea that bridge the gap between prokaryotes and eukaryotes.</title>
        <authorList>
            <person name="Spang A."/>
            <person name="Saw J.H."/>
            <person name="Jorgensen S.L."/>
            <person name="Zaremba-Niedzwiedzka K."/>
            <person name="Martijn J."/>
            <person name="Lind A.E."/>
            <person name="van Eijk R."/>
            <person name="Schleper C."/>
            <person name="Guy L."/>
            <person name="Ettema T.J."/>
        </authorList>
    </citation>
    <scope>NUCLEOTIDE SEQUENCE</scope>
</reference>
<dbReference type="AlphaFoldDB" id="A0A0F9T6F9"/>
<dbReference type="EMBL" id="LAZR01000320">
    <property type="protein sequence ID" value="KKN74774.1"/>
    <property type="molecule type" value="Genomic_DNA"/>
</dbReference>
<organism evidence="1">
    <name type="scientific">marine sediment metagenome</name>
    <dbReference type="NCBI Taxonomy" id="412755"/>
    <lineage>
        <taxon>unclassified sequences</taxon>
        <taxon>metagenomes</taxon>
        <taxon>ecological metagenomes</taxon>
    </lineage>
</organism>
<proteinExistence type="predicted"/>
<accession>A0A0F9T6F9</accession>
<gene>
    <name evidence="1" type="ORF">LCGC14_0386670</name>
</gene>
<name>A0A0F9T6F9_9ZZZZ</name>